<evidence type="ECO:0000313" key="7">
    <source>
        <dbReference type="Proteomes" id="UP001529275"/>
    </source>
</evidence>
<dbReference type="SUPFAM" id="SSF56519">
    <property type="entry name" value="Penicillin binding protein dimerisation domain"/>
    <property type="match status" value="1"/>
</dbReference>
<dbReference type="PANTHER" id="PTHR30627">
    <property type="entry name" value="PEPTIDOGLYCAN D,D-TRANSPEPTIDASE"/>
    <property type="match status" value="1"/>
</dbReference>
<dbReference type="InterPro" id="IPR005311">
    <property type="entry name" value="PBP_dimer"/>
</dbReference>
<dbReference type="RefSeq" id="WP_289528016.1">
    <property type="nucleotide sequence ID" value="NZ_JAUDCK010000035.1"/>
</dbReference>
<dbReference type="Gene3D" id="3.30.450.330">
    <property type="match status" value="1"/>
</dbReference>
<dbReference type="SUPFAM" id="SSF54184">
    <property type="entry name" value="Penicillin-binding protein 2x (pbp-2x), c-terminal domain"/>
    <property type="match status" value="1"/>
</dbReference>
<evidence type="ECO:0000259" key="5">
    <source>
        <dbReference type="PROSITE" id="PS51178"/>
    </source>
</evidence>
<reference evidence="6 7" key="2">
    <citation type="submission" date="2023-06" db="EMBL/GenBank/DDBJ databases">
        <authorList>
            <person name="Zeman M."/>
            <person name="Kubasova T."/>
            <person name="Jahodarova E."/>
            <person name="Nykrynova M."/>
            <person name="Rychlik I."/>
        </authorList>
    </citation>
    <scope>NUCLEOTIDE SEQUENCE [LARGE SCALE GENOMIC DNA]</scope>
    <source>
        <strain evidence="6 7">ET341</strain>
    </source>
</reference>
<sequence>MVFSKMIQKIKWVNMVMTIIIVCIVIRLGYSQFIAYQELSLKATESWQRSFPLEASRGKIYDSQHVTLVDNLTTSSLIVVPSQIKDPIHTAYQLAQILECDEKTLLDKIQKKVSVERIQPEGRQLDENKAYSIDRLKLPGVYLVQDTLRYYPFQNYLAQTLGFVGIDNQGLVGLELQYDDYLSGVNGSIHYYMNAKGQNLNIYPADYVYPTSGMDIELTIDTRVQDVVERELNNAYATYDPDSILCLAMDPRNGKILAICSKPDFDPNDYQNADSEIYNRNLPIWKSYEPGSTFKIITFSSALNENLFDMDKDTYYDKGYEIVGGVRIKSWKKGGHGLQTFREVLQNSSNPGFVEIGRRLGKERLYQYIQDFGLTQKTGVDMMGESSGIMFDYDKFNEVEQATVAFGQGISVTPIQLVRAVCACVNGGKLYQPYIVNKIYNSKTHEVVSEKQPKMLKQVIREDTSAKVRDALEGVVTDGGGKNAYIDGYRIGGKTGTAQRAINGTYAGNGYILSFLGVAPIDDPQIVLYLAMDNPKKCVQYGGTTAAPIARKIFMDVLPALGVQKVTQQREKAYVWTDTRTFDVQNYIGKKKSEVKNDQYGFEFLGEGDYVIDQLPRVGEQIEEGQKVKIMLGNQQEIR</sequence>
<dbReference type="EMBL" id="JAUDCK010000035">
    <property type="protein sequence ID" value="MDM8196438.1"/>
    <property type="molecule type" value="Genomic_DNA"/>
</dbReference>
<gene>
    <name evidence="6" type="ORF">QUV98_08945</name>
</gene>
<accession>A0ABT7UJW1</accession>
<evidence type="ECO:0000256" key="1">
    <source>
        <dbReference type="ARBA" id="ARBA00004370"/>
    </source>
</evidence>
<dbReference type="Gene3D" id="3.90.1310.10">
    <property type="entry name" value="Penicillin-binding protein 2a (Domain 2)"/>
    <property type="match status" value="1"/>
</dbReference>
<feature type="domain" description="PASTA" evidence="5">
    <location>
        <begin position="578"/>
        <end position="634"/>
    </location>
</feature>
<dbReference type="InterPro" id="IPR001460">
    <property type="entry name" value="PCN-bd_Tpept"/>
</dbReference>
<comment type="subcellular location">
    <subcellularLocation>
        <location evidence="1">Membrane</location>
    </subcellularLocation>
</comment>
<keyword evidence="7" id="KW-1185">Reference proteome</keyword>
<comment type="caution">
    <text evidence="6">The sequence shown here is derived from an EMBL/GenBank/DDBJ whole genome shotgun (WGS) entry which is preliminary data.</text>
</comment>
<dbReference type="PROSITE" id="PS51178">
    <property type="entry name" value="PASTA"/>
    <property type="match status" value="1"/>
</dbReference>
<protein>
    <submittedName>
        <fullName evidence="6">Penicillin-binding transpeptidase domain-containing protein</fullName>
    </submittedName>
</protein>
<dbReference type="SMART" id="SM00740">
    <property type="entry name" value="PASTA"/>
    <property type="match status" value="1"/>
</dbReference>
<keyword evidence="3 4" id="KW-0472">Membrane</keyword>
<dbReference type="Proteomes" id="UP001529275">
    <property type="component" value="Unassembled WGS sequence"/>
</dbReference>
<name>A0ABT7UJW1_9FIRM</name>
<dbReference type="SUPFAM" id="SSF56601">
    <property type="entry name" value="beta-lactamase/transpeptidase-like"/>
    <property type="match status" value="1"/>
</dbReference>
<dbReference type="Pfam" id="PF03717">
    <property type="entry name" value="PBP_dimer"/>
    <property type="match status" value="1"/>
</dbReference>
<dbReference type="InterPro" id="IPR036138">
    <property type="entry name" value="PBP_dimer_sf"/>
</dbReference>
<evidence type="ECO:0000256" key="3">
    <source>
        <dbReference type="ARBA" id="ARBA00023136"/>
    </source>
</evidence>
<evidence type="ECO:0000313" key="6">
    <source>
        <dbReference type="EMBL" id="MDM8196438.1"/>
    </source>
</evidence>
<comment type="similarity">
    <text evidence="2">Belongs to the transpeptidase family.</text>
</comment>
<dbReference type="Pfam" id="PF00905">
    <property type="entry name" value="Transpeptidase"/>
    <property type="match status" value="1"/>
</dbReference>
<dbReference type="PANTHER" id="PTHR30627:SF1">
    <property type="entry name" value="PEPTIDOGLYCAN D,D-TRANSPEPTIDASE FTSI"/>
    <property type="match status" value="1"/>
</dbReference>
<organism evidence="6 7">
    <name type="scientific">Massilimicrobiota timonensis</name>
    <dbReference type="NCBI Taxonomy" id="1776392"/>
    <lineage>
        <taxon>Bacteria</taxon>
        <taxon>Bacillati</taxon>
        <taxon>Bacillota</taxon>
        <taxon>Erysipelotrichia</taxon>
        <taxon>Erysipelotrichales</taxon>
        <taxon>Erysipelotrichaceae</taxon>
        <taxon>Massilimicrobiota</taxon>
    </lineage>
</organism>
<keyword evidence="4" id="KW-0812">Transmembrane</keyword>
<evidence type="ECO:0000256" key="2">
    <source>
        <dbReference type="ARBA" id="ARBA00007171"/>
    </source>
</evidence>
<dbReference type="InterPro" id="IPR050515">
    <property type="entry name" value="Beta-lactam/transpept"/>
</dbReference>
<dbReference type="Gene3D" id="3.40.710.10">
    <property type="entry name" value="DD-peptidase/beta-lactamase superfamily"/>
    <property type="match status" value="1"/>
</dbReference>
<feature type="transmembrane region" description="Helical" evidence="4">
    <location>
        <begin position="12"/>
        <end position="30"/>
    </location>
</feature>
<dbReference type="InterPro" id="IPR005543">
    <property type="entry name" value="PASTA_dom"/>
</dbReference>
<proteinExistence type="inferred from homology"/>
<reference evidence="7" key="1">
    <citation type="submission" date="2023-06" db="EMBL/GenBank/DDBJ databases">
        <title>Identification and characterization of horizontal gene transfer across gut microbiota members of farm animals based on homology search.</title>
        <authorList>
            <person name="Zeman M."/>
            <person name="Kubasova T."/>
            <person name="Jahodarova E."/>
            <person name="Nykrynova M."/>
            <person name="Rychlik I."/>
        </authorList>
    </citation>
    <scope>NUCLEOTIDE SEQUENCE [LARGE SCALE GENOMIC DNA]</scope>
    <source>
        <strain evidence="7">ET341</strain>
    </source>
</reference>
<dbReference type="InterPro" id="IPR012338">
    <property type="entry name" value="Beta-lactam/transpept-like"/>
</dbReference>
<keyword evidence="4" id="KW-1133">Transmembrane helix</keyword>
<evidence type="ECO:0000256" key="4">
    <source>
        <dbReference type="SAM" id="Phobius"/>
    </source>
</evidence>